<dbReference type="EC" id="3.1.3.1" evidence="3 16"/>
<comment type="catalytic activity">
    <reaction evidence="16">
        <text>a phosphate monoester + H2O = an alcohol + phosphate</text>
        <dbReference type="Rhea" id="RHEA:15017"/>
        <dbReference type="ChEBI" id="CHEBI:15377"/>
        <dbReference type="ChEBI" id="CHEBI:30879"/>
        <dbReference type="ChEBI" id="CHEBI:43474"/>
        <dbReference type="ChEBI" id="CHEBI:67140"/>
        <dbReference type="EC" id="3.1.3.1"/>
    </reaction>
</comment>
<proteinExistence type="inferred from homology"/>
<keyword evidence="7 16" id="KW-0378">Hydrolase</keyword>
<dbReference type="EMBL" id="GBXI01013531">
    <property type="protein sequence ID" value="JAD00761.1"/>
    <property type="molecule type" value="Transcribed_RNA"/>
</dbReference>
<evidence type="ECO:0000256" key="1">
    <source>
        <dbReference type="ARBA" id="ARBA00004609"/>
    </source>
</evidence>
<dbReference type="SUPFAM" id="SSF53649">
    <property type="entry name" value="Alkaline phosphatase-like"/>
    <property type="match status" value="1"/>
</dbReference>
<feature type="binding site" evidence="14">
    <location>
        <position position="215"/>
    </location>
    <ligand>
        <name>Mg(2+)</name>
        <dbReference type="ChEBI" id="CHEBI:18420"/>
    </ligand>
</feature>
<feature type="binding site" evidence="14">
    <location>
        <position position="371"/>
    </location>
    <ligand>
        <name>Mg(2+)</name>
        <dbReference type="ChEBI" id="CHEBI:18420"/>
    </ligand>
</feature>
<keyword evidence="4" id="KW-1003">Cell membrane</keyword>
<dbReference type="InterPro" id="IPR001952">
    <property type="entry name" value="Alkaline_phosphatase"/>
</dbReference>
<evidence type="ECO:0000256" key="4">
    <source>
        <dbReference type="ARBA" id="ARBA00022475"/>
    </source>
</evidence>
<dbReference type="GO" id="GO:0004035">
    <property type="term" value="F:alkaline phosphatase activity"/>
    <property type="evidence" value="ECO:0007669"/>
    <property type="project" value="UniProtKB-EC"/>
</dbReference>
<dbReference type="InterPro" id="IPR017850">
    <property type="entry name" value="Alkaline_phosphatase_core_sf"/>
</dbReference>
<keyword evidence="11" id="KW-0325">Glycoprotein</keyword>
<evidence type="ECO:0000256" key="12">
    <source>
        <dbReference type="ARBA" id="ARBA00023288"/>
    </source>
</evidence>
<evidence type="ECO:0000256" key="10">
    <source>
        <dbReference type="ARBA" id="ARBA00023136"/>
    </source>
</evidence>
<protein>
    <recommendedName>
        <fullName evidence="3 16">Alkaline phosphatase</fullName>
        <ecNumber evidence="3 16">3.1.3.1</ecNumber>
    </recommendedName>
</protein>
<feature type="binding site" evidence="14">
    <location>
        <position position="106"/>
    </location>
    <ligand>
        <name>Mg(2+)</name>
        <dbReference type="ChEBI" id="CHEBI:18420"/>
    </ligand>
</feature>
<dbReference type="GO" id="GO:0005886">
    <property type="term" value="C:plasma membrane"/>
    <property type="evidence" value="ECO:0007669"/>
    <property type="project" value="UniProtKB-SubCell"/>
</dbReference>
<keyword evidence="6 14" id="KW-0479">Metal-binding</keyword>
<dbReference type="PROSITE" id="PS00123">
    <property type="entry name" value="ALKALINE_PHOSPHATASE"/>
    <property type="match status" value="1"/>
</dbReference>
<dbReference type="PANTHER" id="PTHR11596">
    <property type="entry name" value="ALKALINE PHOSPHATASE"/>
    <property type="match status" value="1"/>
</dbReference>
<accession>A0A0A1WQ48</accession>
<reference evidence="18" key="2">
    <citation type="journal article" date="2015" name="Gigascience">
        <title>Reconstructing a comprehensive transcriptome assembly of a white-pupal translocated strain of the pest fruit fly Bactrocera cucurbitae.</title>
        <authorList>
            <person name="Sim S.B."/>
            <person name="Calla B."/>
            <person name="Hall B."/>
            <person name="DeRego T."/>
            <person name="Geib S.M."/>
        </authorList>
    </citation>
    <scope>NUCLEOTIDE SEQUENCE</scope>
</reference>
<evidence type="ECO:0000256" key="17">
    <source>
        <dbReference type="SAM" id="SignalP"/>
    </source>
</evidence>
<dbReference type="PRINTS" id="PR00113">
    <property type="entry name" value="ALKPHPHTASE"/>
</dbReference>
<comment type="cofactor">
    <cofactor evidence="14">
        <name>Zn(2+)</name>
        <dbReference type="ChEBI" id="CHEBI:29105"/>
    </cofactor>
    <text evidence="14">Binds 2 Zn(2+) ions.</text>
</comment>
<dbReference type="Gene3D" id="3.40.720.10">
    <property type="entry name" value="Alkaline Phosphatase, subunit A"/>
    <property type="match status" value="1"/>
</dbReference>
<comment type="similarity">
    <text evidence="2 15">Belongs to the alkaline phosphatase family.</text>
</comment>
<feature type="binding site" evidence="14">
    <location>
        <position position="106"/>
    </location>
    <ligand>
        <name>Zn(2+)</name>
        <dbReference type="ChEBI" id="CHEBI:29105"/>
        <label>2</label>
    </ligand>
</feature>
<feature type="binding site" evidence="14">
    <location>
        <position position="213"/>
    </location>
    <ligand>
        <name>Mg(2+)</name>
        <dbReference type="ChEBI" id="CHEBI:18420"/>
    </ligand>
</feature>
<feature type="chain" id="PRO_5001994005" description="Alkaline phosphatase" evidence="17">
    <location>
        <begin position="24"/>
        <end position="555"/>
    </location>
</feature>
<evidence type="ECO:0000256" key="6">
    <source>
        <dbReference type="ARBA" id="ARBA00022723"/>
    </source>
</evidence>
<dbReference type="FunFam" id="3.40.720.10:FF:000008">
    <property type="entry name" value="Alkaline phosphatase"/>
    <property type="match status" value="1"/>
</dbReference>
<feature type="active site" description="Phosphoserine intermediate" evidence="13">
    <location>
        <position position="150"/>
    </location>
</feature>
<organism evidence="18">
    <name type="scientific">Zeugodacus cucurbitae</name>
    <name type="common">Melon fruit fly</name>
    <name type="synonym">Bactrocera cucurbitae</name>
    <dbReference type="NCBI Taxonomy" id="28588"/>
    <lineage>
        <taxon>Eukaryota</taxon>
        <taxon>Metazoa</taxon>
        <taxon>Ecdysozoa</taxon>
        <taxon>Arthropoda</taxon>
        <taxon>Hexapoda</taxon>
        <taxon>Insecta</taxon>
        <taxon>Pterygota</taxon>
        <taxon>Neoptera</taxon>
        <taxon>Endopterygota</taxon>
        <taxon>Diptera</taxon>
        <taxon>Brachycera</taxon>
        <taxon>Muscomorpha</taxon>
        <taxon>Tephritoidea</taxon>
        <taxon>Tephritidae</taxon>
        <taxon>Zeugodacus</taxon>
        <taxon>Zeugodacus</taxon>
    </lineage>
</organism>
<evidence type="ECO:0000256" key="14">
    <source>
        <dbReference type="PIRSR" id="PIRSR601952-2"/>
    </source>
</evidence>
<dbReference type="PANTHER" id="PTHR11596:SF95">
    <property type="entry name" value="ALKALINE PHOSPHATASE-RELATED"/>
    <property type="match status" value="1"/>
</dbReference>
<gene>
    <name evidence="18" type="primary">Alp-m_4</name>
    <name evidence="18" type="ORF">g.18408</name>
</gene>
<dbReference type="CDD" id="cd16012">
    <property type="entry name" value="ALP"/>
    <property type="match status" value="1"/>
</dbReference>
<comment type="cofactor">
    <cofactor evidence="14">
        <name>Mg(2+)</name>
        <dbReference type="ChEBI" id="CHEBI:18420"/>
    </cofactor>
    <text evidence="14">Binds 1 Mg(2+) ion.</text>
</comment>
<feature type="binding site" evidence="14">
    <location>
        <position position="380"/>
    </location>
    <ligand>
        <name>Zn(2+)</name>
        <dbReference type="ChEBI" id="CHEBI:29105"/>
        <label>2</label>
    </ligand>
</feature>
<keyword evidence="9 14" id="KW-0460">Magnesium</keyword>
<dbReference type="InterPro" id="IPR018299">
    <property type="entry name" value="Alkaline_phosphatase_AS"/>
</dbReference>
<keyword evidence="10" id="KW-0472">Membrane</keyword>
<keyword evidence="17" id="KW-0732">Signal</keyword>
<evidence type="ECO:0000256" key="8">
    <source>
        <dbReference type="ARBA" id="ARBA00022833"/>
    </source>
</evidence>
<evidence type="ECO:0000313" key="18">
    <source>
        <dbReference type="EMBL" id="JAD00761.1"/>
    </source>
</evidence>
<evidence type="ECO:0000256" key="16">
    <source>
        <dbReference type="RuleBase" id="RU003947"/>
    </source>
</evidence>
<evidence type="ECO:0000256" key="7">
    <source>
        <dbReference type="ARBA" id="ARBA00022801"/>
    </source>
</evidence>
<reference evidence="18" key="1">
    <citation type="submission" date="2014-11" db="EMBL/GenBank/DDBJ databases">
        <authorList>
            <person name="Geib S."/>
        </authorList>
    </citation>
    <scope>NUCLEOTIDE SEQUENCE</scope>
</reference>
<feature type="binding site" evidence="14">
    <location>
        <position position="499"/>
    </location>
    <ligand>
        <name>Zn(2+)</name>
        <dbReference type="ChEBI" id="CHEBI:29105"/>
        <label>2</label>
    </ligand>
</feature>
<evidence type="ECO:0000256" key="15">
    <source>
        <dbReference type="RuleBase" id="RU003946"/>
    </source>
</evidence>
<evidence type="ECO:0000256" key="13">
    <source>
        <dbReference type="PIRSR" id="PIRSR601952-1"/>
    </source>
</evidence>
<dbReference type="GO" id="GO:0098552">
    <property type="term" value="C:side of membrane"/>
    <property type="evidence" value="ECO:0007669"/>
    <property type="project" value="UniProtKB-KW"/>
</dbReference>
<comment type="subcellular location">
    <subcellularLocation>
        <location evidence="1">Cell membrane</location>
        <topology evidence="1">Lipid-anchor</topology>
        <topology evidence="1">GPI-anchor</topology>
    </subcellularLocation>
</comment>
<evidence type="ECO:0000256" key="9">
    <source>
        <dbReference type="ARBA" id="ARBA00022842"/>
    </source>
</evidence>
<keyword evidence="12" id="KW-0449">Lipoprotein</keyword>
<feature type="signal peptide" evidence="17">
    <location>
        <begin position="1"/>
        <end position="23"/>
    </location>
</feature>
<dbReference type="AlphaFoldDB" id="A0A0A1WQ48"/>
<name>A0A0A1WQ48_ZEUCU</name>
<feature type="binding site" evidence="14">
    <location>
        <position position="417"/>
    </location>
    <ligand>
        <name>Zn(2+)</name>
        <dbReference type="ChEBI" id="CHEBI:29105"/>
        <label>2</label>
    </ligand>
</feature>
<evidence type="ECO:0000256" key="5">
    <source>
        <dbReference type="ARBA" id="ARBA00022622"/>
    </source>
</evidence>
<evidence type="ECO:0000256" key="3">
    <source>
        <dbReference type="ARBA" id="ARBA00012647"/>
    </source>
</evidence>
<feature type="binding site" evidence="14">
    <location>
        <position position="376"/>
    </location>
    <ligand>
        <name>Zn(2+)</name>
        <dbReference type="ChEBI" id="CHEBI:29105"/>
        <label>2</label>
    </ligand>
</feature>
<keyword evidence="8 14" id="KW-0862">Zinc</keyword>
<dbReference type="GO" id="GO:0046872">
    <property type="term" value="F:metal ion binding"/>
    <property type="evidence" value="ECO:0007669"/>
    <property type="project" value="UniProtKB-KW"/>
</dbReference>
<evidence type="ECO:0000256" key="2">
    <source>
        <dbReference type="ARBA" id="ARBA00005984"/>
    </source>
</evidence>
<keyword evidence="5" id="KW-0336">GPI-anchor</keyword>
<evidence type="ECO:0000256" key="11">
    <source>
        <dbReference type="ARBA" id="ARBA00023180"/>
    </source>
</evidence>
<dbReference type="SMART" id="SM00098">
    <property type="entry name" value="alkPPc"/>
    <property type="match status" value="1"/>
</dbReference>
<dbReference type="Pfam" id="PF00245">
    <property type="entry name" value="Alk_phosphatase"/>
    <property type="match status" value="1"/>
</dbReference>
<feature type="binding site" evidence="14">
    <location>
        <position position="418"/>
    </location>
    <ligand>
        <name>Zn(2+)</name>
        <dbReference type="ChEBI" id="CHEBI:29105"/>
        <label>2</label>
    </ligand>
</feature>
<sequence>MCSLRQFTLIFLACLLSVYQTRSFAIHHEPNERRMHPVFNFKAALPTEHTIGKRSMPMINFDAPRTEEEASHYWNSIGQNILEKQIAEKSQLNTNLAKNIIFFLGDGMSIPTLTAGRVYLGGEEKQFSFERFPYVGLSKTYCTNTQVADSACTATAYLGGVKTNYGTIGVSAAVEPNDCLAQNNSLHHVSSIAAWAQKQGMATGLVTTTSVTHASPAGVYAHVANRNWENDAEVLSDNGDPNICTDIASQLVHGEVGRNLNVILGGGRKHFLPNTVRELEGEMGQRLDGHNLLNEWLSMHGNDAHYAQTRDELLNLPASATHVMGLFGANHMPFHLDADAKLTPTLAEMTAVALDILERQSNGRGFFLFVEGGRIDHAHHDTLAMKALDETAEFDKAIALARSRTDVRDTLTVVTSDHSHTMSVAGYSSRKNDIIGVNNGQLADDQLPYATLSYANGPGFEYNVLKANGAIKRKNLHKIDMKHKDYPFPTMVPLESETHGGDDVGVFAIGPYAHLFTGNYEQNYLPHAISYAACLQSDSGVKRTACTDGLLNGRA</sequence>